<gene>
    <name evidence="6" type="ORF">LAME_0H01684G</name>
</gene>
<feature type="repeat" description="TPR" evidence="3">
    <location>
        <begin position="159"/>
        <end position="192"/>
    </location>
</feature>
<dbReference type="PROSITE" id="PS50005">
    <property type="entry name" value="TPR"/>
    <property type="match status" value="1"/>
</dbReference>
<protein>
    <recommendedName>
        <fullName evidence="4">ER membrane protein complex subunit 2</fullName>
    </recommendedName>
</protein>
<name>A0A1G4KDD5_9SACH</name>
<reference evidence="7" key="1">
    <citation type="submission" date="2016-03" db="EMBL/GenBank/DDBJ databases">
        <authorList>
            <person name="Devillers Hugo."/>
        </authorList>
    </citation>
    <scope>NUCLEOTIDE SEQUENCE [LARGE SCALE GENOMIC DNA]</scope>
</reference>
<dbReference type="Gene3D" id="1.25.40.10">
    <property type="entry name" value="Tetratricopeptide repeat domain"/>
    <property type="match status" value="1"/>
</dbReference>
<organism evidence="6 7">
    <name type="scientific">Lachancea meyersii CBS 8951</name>
    <dbReference type="NCBI Taxonomy" id="1266667"/>
    <lineage>
        <taxon>Eukaryota</taxon>
        <taxon>Fungi</taxon>
        <taxon>Dikarya</taxon>
        <taxon>Ascomycota</taxon>
        <taxon>Saccharomycotina</taxon>
        <taxon>Saccharomycetes</taxon>
        <taxon>Saccharomycetales</taxon>
        <taxon>Saccharomycetaceae</taxon>
        <taxon>Lachancea</taxon>
    </lineage>
</organism>
<dbReference type="InterPro" id="IPR011990">
    <property type="entry name" value="TPR-like_helical_dom_sf"/>
</dbReference>
<evidence type="ECO:0000256" key="4">
    <source>
        <dbReference type="RuleBase" id="RU367091"/>
    </source>
</evidence>
<comment type="subunit">
    <text evidence="4">Component of the ER membrane protein complex (EMC).</text>
</comment>
<sequence>MDLVKERYLAIQSTKHYTQASPEEIVTLWTQLKAFLGAGNHAMSEIEYMSLTHMLFDLSIYVDKDVEAETIYKTFRDRFGPNSPYLFVMRATLMQVNEGDKKAEDYLTRLLKEYLDDETDIIAYPLVSKKLLAVQRKSLSSEQYVAKLLDLVENFPVDGEAWYALAQCYVELGQLNQATFCLEEVLCISPFNYFVFAELSEVLYYTAGKEPKNKKPLLQQSLNNALRSVELSELYVKGWSFAGMASKLLGNSKIQGLSKKKLTQITEKGNTIDAATAKKVLQHI</sequence>
<dbReference type="InterPro" id="IPR039856">
    <property type="entry name" value="EMC2-like"/>
</dbReference>
<accession>A0A1G4KDD5</accession>
<evidence type="ECO:0000256" key="2">
    <source>
        <dbReference type="ARBA" id="ARBA00022803"/>
    </source>
</evidence>
<dbReference type="InterPro" id="IPR019734">
    <property type="entry name" value="TPR_rpt"/>
</dbReference>
<comment type="similarity">
    <text evidence="4">Belongs to the EMC2 family.</text>
</comment>
<keyword evidence="2 3" id="KW-0802">TPR repeat</keyword>
<comment type="subcellular location">
    <subcellularLocation>
        <location evidence="4">Endoplasmic reticulum membrane</location>
        <topology evidence="4">Peripheral membrane protein</topology>
        <orientation evidence="4">Cytoplasmic side</orientation>
    </subcellularLocation>
</comment>
<dbReference type="OrthoDB" id="124397at2759"/>
<keyword evidence="4" id="KW-0256">Endoplasmic reticulum</keyword>
<dbReference type="InterPro" id="IPR055217">
    <property type="entry name" value="TPR_EMC2"/>
</dbReference>
<dbReference type="EMBL" id="LT598480">
    <property type="protein sequence ID" value="SCV02489.1"/>
    <property type="molecule type" value="Genomic_DNA"/>
</dbReference>
<evidence type="ECO:0000259" key="5">
    <source>
        <dbReference type="Pfam" id="PF22890"/>
    </source>
</evidence>
<dbReference type="GO" id="GO:0072546">
    <property type="term" value="C:EMC complex"/>
    <property type="evidence" value="ECO:0007669"/>
    <property type="project" value="UniProtKB-UniRule"/>
</dbReference>
<dbReference type="PANTHER" id="PTHR12760">
    <property type="entry name" value="TETRATRICOPEPTIDE REPEAT PROTEIN"/>
    <property type="match status" value="1"/>
</dbReference>
<keyword evidence="7" id="KW-1185">Reference proteome</keyword>
<keyword evidence="1" id="KW-0677">Repeat</keyword>
<proteinExistence type="inferred from homology"/>
<evidence type="ECO:0000313" key="7">
    <source>
        <dbReference type="Proteomes" id="UP000191144"/>
    </source>
</evidence>
<evidence type="ECO:0000256" key="1">
    <source>
        <dbReference type="ARBA" id="ARBA00022737"/>
    </source>
</evidence>
<evidence type="ECO:0000313" key="6">
    <source>
        <dbReference type="EMBL" id="SCV02489.1"/>
    </source>
</evidence>
<feature type="domain" description="EMC2 TPR-like" evidence="5">
    <location>
        <begin position="138"/>
        <end position="202"/>
    </location>
</feature>
<evidence type="ECO:0000256" key="3">
    <source>
        <dbReference type="PROSITE-ProRule" id="PRU00339"/>
    </source>
</evidence>
<dbReference type="Pfam" id="PF22890">
    <property type="entry name" value="TPR_EMC2"/>
    <property type="match status" value="1"/>
</dbReference>
<dbReference type="Proteomes" id="UP000191144">
    <property type="component" value="Chromosome H"/>
</dbReference>
<keyword evidence="4" id="KW-0472">Membrane</keyword>
<comment type="function">
    <text evidence="4">Part of the endoplasmic reticulum membrane protein complex (EMC) that enables the energy-independent insertion into endoplasmic reticulum membranes of newly synthesized membrane proteins.</text>
</comment>
<dbReference type="AlphaFoldDB" id="A0A1G4KDD5"/>
<dbReference type="SUPFAM" id="SSF48452">
    <property type="entry name" value="TPR-like"/>
    <property type="match status" value="1"/>
</dbReference>